<dbReference type="EMBL" id="ASPP01012385">
    <property type="protein sequence ID" value="ETO20659.1"/>
    <property type="molecule type" value="Genomic_DNA"/>
</dbReference>
<protein>
    <submittedName>
        <fullName evidence="1">Uncharacterized protein</fullName>
    </submittedName>
</protein>
<evidence type="ECO:0000313" key="1">
    <source>
        <dbReference type="EMBL" id="ETO20659.1"/>
    </source>
</evidence>
<organism evidence="1 2">
    <name type="scientific">Reticulomyxa filosa</name>
    <dbReference type="NCBI Taxonomy" id="46433"/>
    <lineage>
        <taxon>Eukaryota</taxon>
        <taxon>Sar</taxon>
        <taxon>Rhizaria</taxon>
        <taxon>Retaria</taxon>
        <taxon>Foraminifera</taxon>
        <taxon>Monothalamids</taxon>
        <taxon>Reticulomyxidae</taxon>
        <taxon>Reticulomyxa</taxon>
    </lineage>
</organism>
<proteinExistence type="predicted"/>
<evidence type="ECO:0000313" key="2">
    <source>
        <dbReference type="Proteomes" id="UP000023152"/>
    </source>
</evidence>
<keyword evidence="2" id="KW-1185">Reference proteome</keyword>
<sequence>MTEAKSDVLKTPTLSSDLYDPKWRALKALYEDVVSEETLKKKLNDHGGDINAVIQDISQNELKLESVDWIQRDYGYARKVEEIEKLTLAATKTVFTKKKKKTQIWLTSNRNTYPHAP</sequence>
<dbReference type="AlphaFoldDB" id="X6N4H1"/>
<comment type="caution">
    <text evidence="1">The sequence shown here is derived from an EMBL/GenBank/DDBJ whole genome shotgun (WGS) entry which is preliminary data.</text>
</comment>
<accession>X6N4H1</accession>
<dbReference type="Proteomes" id="UP000023152">
    <property type="component" value="Unassembled WGS sequence"/>
</dbReference>
<gene>
    <name evidence="1" type="ORF">RFI_16557</name>
</gene>
<name>X6N4H1_RETFI</name>
<reference evidence="1 2" key="1">
    <citation type="journal article" date="2013" name="Curr. Biol.">
        <title>The Genome of the Foraminiferan Reticulomyxa filosa.</title>
        <authorList>
            <person name="Glockner G."/>
            <person name="Hulsmann N."/>
            <person name="Schleicher M."/>
            <person name="Noegel A.A."/>
            <person name="Eichinger L."/>
            <person name="Gallinger C."/>
            <person name="Pawlowski J."/>
            <person name="Sierra R."/>
            <person name="Euteneuer U."/>
            <person name="Pillet L."/>
            <person name="Moustafa A."/>
            <person name="Platzer M."/>
            <person name="Groth M."/>
            <person name="Szafranski K."/>
            <person name="Schliwa M."/>
        </authorList>
    </citation>
    <scope>NUCLEOTIDE SEQUENCE [LARGE SCALE GENOMIC DNA]</scope>
</reference>